<evidence type="ECO:0000256" key="8">
    <source>
        <dbReference type="SAM" id="MobiDB-lite"/>
    </source>
</evidence>
<keyword evidence="7" id="KW-0966">Cell projection</keyword>
<feature type="compositionally biased region" description="Basic and acidic residues" evidence="8">
    <location>
        <begin position="13"/>
        <end position="22"/>
    </location>
</feature>
<feature type="domain" description="FGFR1 oncogene partner (FOP) N-terminal dimerisation" evidence="9">
    <location>
        <begin position="68"/>
        <end position="138"/>
    </location>
</feature>
<evidence type="ECO:0000256" key="3">
    <source>
        <dbReference type="ARBA" id="ARBA00005385"/>
    </source>
</evidence>
<dbReference type="PANTHER" id="PTHR15431">
    <property type="entry name" value="FGFR1 ONCOGENE PARTNER/LISH DOMAIN-CONTAINING PROTEIN"/>
    <property type="match status" value="1"/>
</dbReference>
<dbReference type="EMBL" id="MU070444">
    <property type="protein sequence ID" value="KAF5827697.1"/>
    <property type="molecule type" value="Genomic_DNA"/>
</dbReference>
<gene>
    <name evidence="10" type="ORF">DUNSADRAFT_194</name>
</gene>
<name>A0ABQ7FZB3_DUNSA</name>
<evidence type="ECO:0000256" key="2">
    <source>
        <dbReference type="ARBA" id="ARBA00004300"/>
    </source>
</evidence>
<comment type="caution">
    <text evidence="10">The sequence shown here is derived from an EMBL/GenBank/DDBJ whole genome shotgun (WGS) entry which is preliminary data.</text>
</comment>
<dbReference type="PANTHER" id="PTHR15431:SF4">
    <property type="entry name" value="PROTEIN TONNEAU 1B"/>
    <property type="match status" value="1"/>
</dbReference>
<evidence type="ECO:0000256" key="5">
    <source>
        <dbReference type="ARBA" id="ARBA00022794"/>
    </source>
</evidence>
<dbReference type="InterPro" id="IPR006594">
    <property type="entry name" value="LisH"/>
</dbReference>
<keyword evidence="11" id="KW-1185">Reference proteome</keyword>
<dbReference type="Proteomes" id="UP000815325">
    <property type="component" value="Unassembled WGS sequence"/>
</dbReference>
<evidence type="ECO:0000256" key="1">
    <source>
        <dbReference type="ARBA" id="ARBA00004120"/>
    </source>
</evidence>
<evidence type="ECO:0000256" key="7">
    <source>
        <dbReference type="ARBA" id="ARBA00023273"/>
    </source>
</evidence>
<dbReference type="PROSITE" id="PS50896">
    <property type="entry name" value="LISH"/>
    <property type="match status" value="1"/>
</dbReference>
<reference evidence="10" key="1">
    <citation type="submission" date="2017-08" db="EMBL/GenBank/DDBJ databases">
        <authorList>
            <person name="Polle J.E."/>
            <person name="Barry K."/>
            <person name="Cushman J."/>
            <person name="Schmutz J."/>
            <person name="Tran D."/>
            <person name="Hathwaick L.T."/>
            <person name="Yim W.C."/>
            <person name="Jenkins J."/>
            <person name="Mckie-Krisberg Z.M."/>
            <person name="Prochnik S."/>
            <person name="Lindquist E."/>
            <person name="Dockter R.B."/>
            <person name="Adam C."/>
            <person name="Molina H."/>
            <person name="Bunkerborg J."/>
            <person name="Jin E."/>
            <person name="Buchheim M."/>
            <person name="Magnuson J."/>
        </authorList>
    </citation>
    <scope>NUCLEOTIDE SEQUENCE</scope>
    <source>
        <strain evidence="10">CCAP 19/18</strain>
    </source>
</reference>
<keyword evidence="4" id="KW-0963">Cytoplasm</keyword>
<accession>A0ABQ7FZB3</accession>
<evidence type="ECO:0000259" key="9">
    <source>
        <dbReference type="Pfam" id="PF09398"/>
    </source>
</evidence>
<keyword evidence="6" id="KW-0206">Cytoskeleton</keyword>
<dbReference type="Gene3D" id="1.20.960.40">
    <property type="match status" value="1"/>
</dbReference>
<dbReference type="InterPro" id="IPR018993">
    <property type="entry name" value="FOP_dimerisation-dom_N"/>
</dbReference>
<dbReference type="Pfam" id="PF09398">
    <property type="entry name" value="FOP_dimer"/>
    <property type="match status" value="1"/>
</dbReference>
<evidence type="ECO:0000313" key="11">
    <source>
        <dbReference type="Proteomes" id="UP000815325"/>
    </source>
</evidence>
<evidence type="ECO:0000313" key="10">
    <source>
        <dbReference type="EMBL" id="KAF5827697.1"/>
    </source>
</evidence>
<keyword evidence="5" id="KW-0970">Cilium biogenesis/degradation</keyword>
<evidence type="ECO:0000256" key="6">
    <source>
        <dbReference type="ARBA" id="ARBA00023212"/>
    </source>
</evidence>
<protein>
    <recommendedName>
        <fullName evidence="9">FGFR1 oncogene partner (FOP) N-terminal dimerisation domain-containing protein</fullName>
    </recommendedName>
</protein>
<feature type="region of interest" description="Disordered" evidence="8">
    <location>
        <begin position="1"/>
        <end position="22"/>
    </location>
</feature>
<evidence type="ECO:0000256" key="4">
    <source>
        <dbReference type="ARBA" id="ARBA00022490"/>
    </source>
</evidence>
<comment type="subcellular location">
    <subcellularLocation>
        <location evidence="1">Cytoplasm</location>
        <location evidence="1">Cytoskeleton</location>
        <location evidence="1">Cilium basal body</location>
    </subcellularLocation>
    <subcellularLocation>
        <location evidence="2">Cytoplasm</location>
        <location evidence="2">Cytoskeleton</location>
        <location evidence="2">Microtubule organizing center</location>
        <location evidence="2">Centrosome</location>
    </subcellularLocation>
</comment>
<sequence length="146" mass="16590">MESQGLSQIPGKQENRKGKNDENDQYEMLTAKEVASSIHAIACMVHPMHNKGGGKRCSCYWHLQVHPKPPLSNENLLINELIREYMIYNGYRESLSVFVPETGQPQLRPFDRSMMAESLHINEGPNSRQLPLLYTLVKGAQEPKAK</sequence>
<comment type="similarity">
    <text evidence="3">Belongs to the CEP43 family.</text>
</comment>
<organism evidence="10 11">
    <name type="scientific">Dunaliella salina</name>
    <name type="common">Green alga</name>
    <name type="synonym">Protococcus salinus</name>
    <dbReference type="NCBI Taxonomy" id="3046"/>
    <lineage>
        <taxon>Eukaryota</taxon>
        <taxon>Viridiplantae</taxon>
        <taxon>Chlorophyta</taxon>
        <taxon>core chlorophytes</taxon>
        <taxon>Chlorophyceae</taxon>
        <taxon>CS clade</taxon>
        <taxon>Chlamydomonadales</taxon>
        <taxon>Dunaliellaceae</taxon>
        <taxon>Dunaliella</taxon>
    </lineage>
</organism>
<proteinExistence type="inferred from homology"/>